<name>Q1IIQ0_KORVE</name>
<dbReference type="HOGENOM" id="CLU_1088960_0_0_0"/>
<keyword evidence="1" id="KW-0732">Signal</keyword>
<dbReference type="KEGG" id="aba:Acid345_4250"/>
<evidence type="ECO:0008006" key="4">
    <source>
        <dbReference type="Google" id="ProtNLM"/>
    </source>
</evidence>
<evidence type="ECO:0000256" key="1">
    <source>
        <dbReference type="SAM" id="SignalP"/>
    </source>
</evidence>
<gene>
    <name evidence="2" type="ordered locus">Acid345_4250</name>
</gene>
<feature type="signal peptide" evidence="1">
    <location>
        <begin position="1"/>
        <end position="26"/>
    </location>
</feature>
<dbReference type="EMBL" id="CP000360">
    <property type="protein sequence ID" value="ABF43250.1"/>
    <property type="molecule type" value="Genomic_DNA"/>
</dbReference>
<reference evidence="2 3" key="1">
    <citation type="journal article" date="2009" name="Appl. Environ. Microbiol.">
        <title>Three genomes from the phylum Acidobacteria provide insight into the lifestyles of these microorganisms in soils.</title>
        <authorList>
            <person name="Ward N.L."/>
            <person name="Challacombe J.F."/>
            <person name="Janssen P.H."/>
            <person name="Henrissat B."/>
            <person name="Coutinho P.M."/>
            <person name="Wu M."/>
            <person name="Xie G."/>
            <person name="Haft D.H."/>
            <person name="Sait M."/>
            <person name="Badger J."/>
            <person name="Barabote R.D."/>
            <person name="Bradley B."/>
            <person name="Brettin T.S."/>
            <person name="Brinkac L.M."/>
            <person name="Bruce D."/>
            <person name="Creasy T."/>
            <person name="Daugherty S.C."/>
            <person name="Davidsen T.M."/>
            <person name="DeBoy R.T."/>
            <person name="Detter J.C."/>
            <person name="Dodson R.J."/>
            <person name="Durkin A.S."/>
            <person name="Ganapathy A."/>
            <person name="Gwinn-Giglio M."/>
            <person name="Han C.S."/>
            <person name="Khouri H."/>
            <person name="Kiss H."/>
            <person name="Kothari S.P."/>
            <person name="Madupu R."/>
            <person name="Nelson K.E."/>
            <person name="Nelson W.C."/>
            <person name="Paulsen I."/>
            <person name="Penn K."/>
            <person name="Ren Q."/>
            <person name="Rosovitz M.J."/>
            <person name="Selengut J.D."/>
            <person name="Shrivastava S."/>
            <person name="Sullivan S.A."/>
            <person name="Tapia R."/>
            <person name="Thompson L.S."/>
            <person name="Watkins K.L."/>
            <person name="Yang Q."/>
            <person name="Yu C."/>
            <person name="Zafar N."/>
            <person name="Zhou L."/>
            <person name="Kuske C.R."/>
        </authorList>
    </citation>
    <scope>NUCLEOTIDE SEQUENCE [LARGE SCALE GENOMIC DNA]</scope>
    <source>
        <strain evidence="2 3">Ellin345</strain>
    </source>
</reference>
<dbReference type="EnsemblBacteria" id="ABF43250">
    <property type="protein sequence ID" value="ABF43250"/>
    <property type="gene ID" value="Acid345_4250"/>
</dbReference>
<organism evidence="2 3">
    <name type="scientific">Koribacter versatilis (strain Ellin345)</name>
    <dbReference type="NCBI Taxonomy" id="204669"/>
    <lineage>
        <taxon>Bacteria</taxon>
        <taxon>Pseudomonadati</taxon>
        <taxon>Acidobacteriota</taxon>
        <taxon>Terriglobia</taxon>
        <taxon>Terriglobales</taxon>
        <taxon>Candidatus Korobacteraceae</taxon>
        <taxon>Candidatus Korobacter</taxon>
    </lineage>
</organism>
<dbReference type="Proteomes" id="UP000002432">
    <property type="component" value="Chromosome"/>
</dbReference>
<dbReference type="AlphaFoldDB" id="Q1IIQ0"/>
<proteinExistence type="predicted"/>
<evidence type="ECO:0000313" key="3">
    <source>
        <dbReference type="Proteomes" id="UP000002432"/>
    </source>
</evidence>
<sequence length="255" mass="26845">MNLPRVCMTVLLLTSGSLLFSQSTSSSSLTTGAVLSNAWNAFSGGKPVHSIQISGNASSQLGPDSQSGSISATAATDSTISLQRTTGTGVATEIKASTNGVFQCAWTSADGIQHAIPQHNCWQPVPWFAPFLATEYGLTPTNLGVTYIGHETLGSQGVEHLQFQTVVGNAQTPANFTTLVQAASTADLYLDSSTFLPVVLRYPTHPDQDANTIISIEVRYSAYSQLSGLTIPTHIERAVNGNVQDVVDINSALSN</sequence>
<accession>Q1IIQ0</accession>
<evidence type="ECO:0000313" key="2">
    <source>
        <dbReference type="EMBL" id="ABF43250.1"/>
    </source>
</evidence>
<keyword evidence="3" id="KW-1185">Reference proteome</keyword>
<feature type="chain" id="PRO_5004190731" description="F5/8 type C domain-containing protein" evidence="1">
    <location>
        <begin position="27"/>
        <end position="255"/>
    </location>
</feature>
<protein>
    <recommendedName>
        <fullName evidence="4">F5/8 type C domain-containing protein</fullName>
    </recommendedName>
</protein>